<dbReference type="SUPFAM" id="SSF57535">
    <property type="entry name" value="Complement control module/SCR domain"/>
    <property type="match status" value="16"/>
</dbReference>
<dbReference type="Pfam" id="PF00095">
    <property type="entry name" value="WAP"/>
    <property type="match status" value="1"/>
</dbReference>
<feature type="domain" description="Sushi" evidence="8">
    <location>
        <begin position="1359"/>
        <end position="1416"/>
    </location>
</feature>
<dbReference type="Pfam" id="PF00084">
    <property type="entry name" value="Sushi"/>
    <property type="match status" value="14"/>
</dbReference>
<feature type="domain" description="Sushi" evidence="8">
    <location>
        <begin position="277"/>
        <end position="334"/>
    </location>
</feature>
<evidence type="ECO:0000256" key="2">
    <source>
        <dbReference type="ARBA" id="ARBA00022737"/>
    </source>
</evidence>
<feature type="signal peptide" evidence="7">
    <location>
        <begin position="1"/>
        <end position="18"/>
    </location>
</feature>
<keyword evidence="4" id="KW-0325">Glycoprotein</keyword>
<feature type="disulfide bond" evidence="5">
    <location>
        <begin position="950"/>
        <end position="977"/>
    </location>
</feature>
<evidence type="ECO:0000256" key="5">
    <source>
        <dbReference type="PROSITE-ProRule" id="PRU00302"/>
    </source>
</evidence>
<keyword evidence="3 5" id="KW-1015">Disulfide bond</keyword>
<feature type="compositionally biased region" description="Gly residues" evidence="6">
    <location>
        <begin position="634"/>
        <end position="653"/>
    </location>
</feature>
<feature type="chain" id="PRO_5045980352" description="Sushi, von Willebrand factor type A, EGF and pentraxin domain-containing protein 1" evidence="7">
    <location>
        <begin position="19"/>
        <end position="1416"/>
    </location>
</feature>
<comment type="caution">
    <text evidence="5">Lacks conserved residue(s) required for the propagation of feature annotation.</text>
</comment>
<dbReference type="PANTHER" id="PTHR19325:SF555">
    <property type="entry name" value="HIG-ANCHORING SCAFFOLD PROTEIN, ISOFORM G"/>
    <property type="match status" value="1"/>
</dbReference>
<keyword evidence="1 5" id="KW-0768">Sushi</keyword>
<feature type="disulfide bond" evidence="5">
    <location>
        <begin position="1210"/>
        <end position="1237"/>
    </location>
</feature>
<feature type="disulfide bond" evidence="5">
    <location>
        <begin position="305"/>
        <end position="332"/>
    </location>
</feature>
<accession>A0ABN7B6S3</accession>
<evidence type="ECO:0000256" key="4">
    <source>
        <dbReference type="ARBA" id="ARBA00023180"/>
    </source>
</evidence>
<dbReference type="PROSITE" id="PS50923">
    <property type="entry name" value="SUSHI"/>
    <property type="match status" value="15"/>
</dbReference>
<feature type="domain" description="Sushi" evidence="8">
    <location>
        <begin position="335"/>
        <end position="394"/>
    </location>
</feature>
<dbReference type="PANTHER" id="PTHR19325">
    <property type="entry name" value="COMPLEMENT COMPONENT-RELATED SUSHI DOMAIN-CONTAINING"/>
    <property type="match status" value="1"/>
</dbReference>
<evidence type="ECO:0000256" key="3">
    <source>
        <dbReference type="ARBA" id="ARBA00023157"/>
    </source>
</evidence>
<protein>
    <recommendedName>
        <fullName evidence="12">Sushi, von Willebrand factor type A, EGF and pentraxin domain-containing protein 1</fullName>
    </recommendedName>
</protein>
<dbReference type="EMBL" id="AP028919">
    <property type="protein sequence ID" value="BET00094.1"/>
    <property type="molecule type" value="Genomic_DNA"/>
</dbReference>
<feature type="domain" description="Sushi" evidence="8">
    <location>
        <begin position="1240"/>
        <end position="1299"/>
    </location>
</feature>
<feature type="disulfide bond" evidence="5">
    <location>
        <begin position="1388"/>
        <end position="1415"/>
    </location>
</feature>
<evidence type="ECO:0008006" key="12">
    <source>
        <dbReference type="Google" id="ProtNLM"/>
    </source>
</evidence>
<keyword evidence="2" id="KW-0677">Repeat</keyword>
<dbReference type="InterPro" id="IPR050350">
    <property type="entry name" value="Compl-Cell_Adhes-Reg"/>
</dbReference>
<dbReference type="InterPro" id="IPR000436">
    <property type="entry name" value="Sushi_SCR_CCP_dom"/>
</dbReference>
<dbReference type="SMART" id="SM00032">
    <property type="entry name" value="CCP"/>
    <property type="match status" value="17"/>
</dbReference>
<dbReference type="CDD" id="cd00033">
    <property type="entry name" value="CCP"/>
    <property type="match status" value="10"/>
</dbReference>
<keyword evidence="7" id="KW-0732">Signal</keyword>
<feature type="domain" description="Sushi" evidence="8">
    <location>
        <begin position="1182"/>
        <end position="1239"/>
    </location>
</feature>
<dbReference type="PROSITE" id="PS51390">
    <property type="entry name" value="WAP"/>
    <property type="match status" value="1"/>
</dbReference>
<feature type="disulfide bond" evidence="5">
    <location>
        <begin position="365"/>
        <end position="392"/>
    </location>
</feature>
<sequence length="1416" mass="155389">MRRSIVFLVFLVISGVFCDDEDYSAESEDDAKVYKNPRNSPSVECPRDEEHAEFIGQKCLRKCSNDEDCKSKKKKCLCDGVCGMSCIKPERECPELESPELSTVELTGRLFGDKAKYTCDPGHHLVGLKERTCRGDGEWSGAPAQCRHSIFCKEAPELPHARHNAPAGQTTFPLETVLQYQCSHGYSTKGFPNAKCLAIDKRASWYGPDISCQPKSCGPPQDPSNGWHSGDCYTYNCKAEYHCVQGYELVGRNERTCQADGTWLPRDLPACVLVTAVECPVPENPQFGTAIYTSCQYNSVVSYECRYGYTLVGEPTRRCGPDRKWSGTAPKCQVIDCGAPKPLYQGWIENLEGGTGLGASIIFRCHEGMTLWGNTSSICQLNGTWRYPTPECLAPCVIPKVDQGRVIVESNTTLNQIPHGHNLEIHCESRYEPNTMDAPLICNNGTWSHMPKCLPARCKYLPKAPKNGFVIAPKTEHGMKARFSCKDGWVLKGEQTTECRYGNWTGEQPVCQEVYCPFPGYVENGKILLVGNMGLYDYRPYVRKVANNKQIMYECDKGYTLLEGAPGATCIGGNWWPKELPKCVPGLHPRLRWSRKRRSLALQQLRRLKRALSGQNTQVIKKPASTKSESGNAAAGGGRGRGPVKGGSSGAGGEGEEGEDEIGEGSGDGSEKPEKSKSKSKIKTGPPCANFTIDKDARVDVLKRGRDKNETFPHGTVIRLTCMIGYSSNLPNGTAKCIKGNWKPEIPECQVSPCKIPDTQFGVFTQAGGNSAVAGHVLNATGYVEHSQVVEVSCRPGYNLQGEATMKCWHGQWDAPVLPSCTPAPCQLPVVSHGQYLLGYRPGLTIGNGSSVRFQCDTEYKASTLSPITCILGELRPTMPHCKTDPGSMFMAGKDITKAGEMGSIDYVLGLRGSCAPPARVQGTLIYKNGEPLAEAERNFPDGTEVTFNCIASIMGEKTTWRIICEDGNWRGHSLHCDSDDSPPKHSKKKSHMSIPLRDNTTCIFTNTEPHVSTFYQDQLVTENNVEFPNGAELLFRCQDIGKYAMTGSNSRKCTNGQWDGIRPQCFGLNQANEYSMDKPPTILFRHEAGPIAQSNDGKLIVYPGAVLHMECLWIRRFGTPKWAVSHSYRKYPEAWNAEPGRDSQLEYRLSIMGATKEDQGNFTCITPTRHTHTVEIVVKAVHCSSLPARRGLTMSSQETKMSTKVVLSCSNGNSLIGAHDLTCLPSGNWSAPMPVCESMECPDLGNLHDPNLKASILSREVGGQVVFSCMPGYGIQGPLHSTCLASGEWATPLPICKEVHCSTPETPENGYYTGSEPFKAGDLVQFACNQDFMMEGQPIIACQENGRWSGPTPKCVRACAYPGTVISGSISSVKFYYQIGETVEFNCDEGKRLVGASKIRCLKTAKWSSAMPSCS</sequence>
<feature type="disulfide bond" evidence="5">
    <location>
        <begin position="1329"/>
        <end position="1356"/>
    </location>
</feature>
<feature type="disulfide bond" evidence="5">
    <location>
        <begin position="722"/>
        <end position="749"/>
    </location>
</feature>
<keyword evidence="11" id="KW-1185">Reference proteome</keyword>
<dbReference type="Gene3D" id="2.10.70.10">
    <property type="entry name" value="Complement Module, domain 1"/>
    <property type="match status" value="17"/>
</dbReference>
<evidence type="ECO:0000313" key="11">
    <source>
        <dbReference type="Proteomes" id="UP001307889"/>
    </source>
</evidence>
<feature type="domain" description="Sushi" evidence="8">
    <location>
        <begin position="1300"/>
        <end position="1358"/>
    </location>
</feature>
<feature type="domain" description="Sushi" evidence="8">
    <location>
        <begin position="150"/>
        <end position="214"/>
    </location>
</feature>
<feature type="domain" description="Sushi" evidence="8">
    <location>
        <begin position="215"/>
        <end position="273"/>
    </location>
</feature>
<feature type="domain" description="Sushi" evidence="8">
    <location>
        <begin position="752"/>
        <end position="823"/>
    </location>
</feature>
<feature type="domain" description="Sushi" evidence="8">
    <location>
        <begin position="913"/>
        <end position="979"/>
    </location>
</feature>
<feature type="domain" description="WAP" evidence="9">
    <location>
        <begin position="37"/>
        <end position="90"/>
    </location>
</feature>
<feature type="domain" description="Sushi" evidence="8">
    <location>
        <begin position="84"/>
        <end position="148"/>
    </location>
</feature>
<feature type="domain" description="Sushi" evidence="8">
    <location>
        <begin position="1001"/>
        <end position="1068"/>
    </location>
</feature>
<proteinExistence type="predicted"/>
<feature type="domain" description="Sushi" evidence="8">
    <location>
        <begin position="456"/>
        <end position="513"/>
    </location>
</feature>
<dbReference type="Proteomes" id="UP001307889">
    <property type="component" value="Chromosome 11"/>
</dbReference>
<evidence type="ECO:0000259" key="8">
    <source>
        <dbReference type="PROSITE" id="PS50923"/>
    </source>
</evidence>
<feature type="domain" description="Sushi" evidence="8">
    <location>
        <begin position="514"/>
        <end position="585"/>
    </location>
</feature>
<feature type="domain" description="Sushi" evidence="8">
    <location>
        <begin position="686"/>
        <end position="751"/>
    </location>
</feature>
<evidence type="ECO:0000256" key="7">
    <source>
        <dbReference type="SAM" id="SignalP"/>
    </source>
</evidence>
<feature type="disulfide bond" evidence="5">
    <location>
        <begin position="119"/>
        <end position="146"/>
    </location>
</feature>
<gene>
    <name evidence="10" type="ORF">NTJ_12910</name>
</gene>
<name>A0ABN7B6S3_9HEMI</name>
<feature type="region of interest" description="Disordered" evidence="6">
    <location>
        <begin position="613"/>
        <end position="689"/>
    </location>
</feature>
<organism evidence="10 11">
    <name type="scientific">Nesidiocoris tenuis</name>
    <dbReference type="NCBI Taxonomy" id="355587"/>
    <lineage>
        <taxon>Eukaryota</taxon>
        <taxon>Metazoa</taxon>
        <taxon>Ecdysozoa</taxon>
        <taxon>Arthropoda</taxon>
        <taxon>Hexapoda</taxon>
        <taxon>Insecta</taxon>
        <taxon>Pterygota</taxon>
        <taxon>Neoptera</taxon>
        <taxon>Paraneoptera</taxon>
        <taxon>Hemiptera</taxon>
        <taxon>Heteroptera</taxon>
        <taxon>Panheteroptera</taxon>
        <taxon>Cimicomorpha</taxon>
        <taxon>Miridae</taxon>
        <taxon>Dicyphina</taxon>
        <taxon>Nesidiocoris</taxon>
    </lineage>
</organism>
<evidence type="ECO:0000256" key="6">
    <source>
        <dbReference type="SAM" id="MobiDB-lite"/>
    </source>
</evidence>
<dbReference type="InterPro" id="IPR008197">
    <property type="entry name" value="WAP_dom"/>
</dbReference>
<feature type="disulfide bond" evidence="5">
    <location>
        <begin position="794"/>
        <end position="821"/>
    </location>
</feature>
<evidence type="ECO:0000259" key="9">
    <source>
        <dbReference type="PROSITE" id="PS51390"/>
    </source>
</evidence>
<feature type="disulfide bond" evidence="5">
    <location>
        <begin position="1270"/>
        <end position="1297"/>
    </location>
</feature>
<feature type="compositionally biased region" description="Acidic residues" evidence="6">
    <location>
        <begin position="654"/>
        <end position="663"/>
    </location>
</feature>
<reference evidence="10 11" key="1">
    <citation type="submission" date="2023-09" db="EMBL/GenBank/DDBJ databases">
        <title>Nesidiocoris tenuis whole genome shotgun sequence.</title>
        <authorList>
            <person name="Shibata T."/>
            <person name="Shimoda M."/>
            <person name="Kobayashi T."/>
            <person name="Uehara T."/>
        </authorList>
    </citation>
    <scope>NUCLEOTIDE SEQUENCE [LARGE SCALE GENOMIC DNA]</scope>
    <source>
        <strain evidence="10 11">Japan</strain>
    </source>
</reference>
<dbReference type="InterPro" id="IPR035976">
    <property type="entry name" value="Sushi/SCR/CCP_sf"/>
</dbReference>
<evidence type="ECO:0000256" key="1">
    <source>
        <dbReference type="ARBA" id="ARBA00022659"/>
    </source>
</evidence>
<evidence type="ECO:0000313" key="10">
    <source>
        <dbReference type="EMBL" id="BET00094.1"/>
    </source>
</evidence>